<evidence type="ECO:0000313" key="5">
    <source>
        <dbReference type="EMBL" id="MBK4734295.1"/>
    </source>
</evidence>
<dbReference type="Proteomes" id="UP000622890">
    <property type="component" value="Unassembled WGS sequence"/>
</dbReference>
<dbReference type="Gene3D" id="3.90.550.10">
    <property type="entry name" value="Spore Coat Polysaccharide Biosynthesis Protein SpsA, Chain A"/>
    <property type="match status" value="1"/>
</dbReference>
<accession>A0A934SPM8</accession>
<gene>
    <name evidence="5" type="ORF">JJB74_06735</name>
</gene>
<dbReference type="EMBL" id="JAEPBG010000002">
    <property type="protein sequence ID" value="MBK4734295.1"/>
    <property type="molecule type" value="Genomic_DNA"/>
</dbReference>
<proteinExistence type="inferred from homology"/>
<dbReference type="CDD" id="cd04186">
    <property type="entry name" value="GT_2_like_c"/>
    <property type="match status" value="1"/>
</dbReference>
<evidence type="ECO:0000256" key="3">
    <source>
        <dbReference type="ARBA" id="ARBA00022679"/>
    </source>
</evidence>
<dbReference type="Pfam" id="PF00535">
    <property type="entry name" value="Glycos_transf_2"/>
    <property type="match status" value="1"/>
</dbReference>
<keyword evidence="3" id="KW-0808">Transferase</keyword>
<keyword evidence="2" id="KW-0328">Glycosyltransferase</keyword>
<evidence type="ECO:0000313" key="6">
    <source>
        <dbReference type="Proteomes" id="UP000622890"/>
    </source>
</evidence>
<keyword evidence="6" id="KW-1185">Reference proteome</keyword>
<protein>
    <submittedName>
        <fullName evidence="5">Glycosyltransferase family 2 protein</fullName>
    </submittedName>
</protein>
<comment type="caution">
    <text evidence="5">The sequence shown here is derived from an EMBL/GenBank/DDBJ whole genome shotgun (WGS) entry which is preliminary data.</text>
</comment>
<dbReference type="PANTHER" id="PTHR43179">
    <property type="entry name" value="RHAMNOSYLTRANSFERASE WBBL"/>
    <property type="match status" value="1"/>
</dbReference>
<evidence type="ECO:0000259" key="4">
    <source>
        <dbReference type="Pfam" id="PF00535"/>
    </source>
</evidence>
<reference evidence="5" key="1">
    <citation type="submission" date="2021-01" db="EMBL/GenBank/DDBJ databases">
        <title>Genome sequence of strain Noviherbaspirillum sp. DKR-6.</title>
        <authorList>
            <person name="Chaudhary D.K."/>
        </authorList>
    </citation>
    <scope>NUCLEOTIDE SEQUENCE</scope>
    <source>
        <strain evidence="5">DKR-6</strain>
    </source>
</reference>
<evidence type="ECO:0000256" key="2">
    <source>
        <dbReference type="ARBA" id="ARBA00022676"/>
    </source>
</evidence>
<evidence type="ECO:0000256" key="1">
    <source>
        <dbReference type="ARBA" id="ARBA00006739"/>
    </source>
</evidence>
<organism evidence="5 6">
    <name type="scientific">Noviherbaspirillum pedocola</name>
    <dbReference type="NCBI Taxonomy" id="2801341"/>
    <lineage>
        <taxon>Bacteria</taxon>
        <taxon>Pseudomonadati</taxon>
        <taxon>Pseudomonadota</taxon>
        <taxon>Betaproteobacteria</taxon>
        <taxon>Burkholderiales</taxon>
        <taxon>Oxalobacteraceae</taxon>
        <taxon>Noviherbaspirillum</taxon>
    </lineage>
</organism>
<feature type="domain" description="Glycosyltransferase 2-like" evidence="4">
    <location>
        <begin position="24"/>
        <end position="115"/>
    </location>
</feature>
<name>A0A934SPM8_9BURK</name>
<dbReference type="RefSeq" id="WP_200591050.1">
    <property type="nucleotide sequence ID" value="NZ_JAEPBG010000002.1"/>
</dbReference>
<sequence>MKTRPNKSIGDGIPSKNHQRVLCIVLSFNGYDDTAECLRSLEHNRPEEMDILVVDNASAKGTTEQLRLNFPKIELVALDENLGWAGGNNVGIRIGLSRGYDWICLLNNDIVFPELMAKNWFAALTSLAPCLVHPSIYYWDEPMVPQLHPGVDGGTYAFGAVDGGVSRFVMDYAYGACLGIHRTIFESVGLLDERFFLQLEETDFHTRSKQFGFQSVCESGVKIFHKESRAFGGRRTPMKTYYATRNTLLLIGKKQGGSATLLRGLKSLYWTTSNIARSVSNQEITRLGFLRWLISSDLNAKAVRFGVRDFLLCRFGRASNEVADQLKL</sequence>
<dbReference type="InterPro" id="IPR001173">
    <property type="entry name" value="Glyco_trans_2-like"/>
</dbReference>
<dbReference type="SUPFAM" id="SSF53448">
    <property type="entry name" value="Nucleotide-diphospho-sugar transferases"/>
    <property type="match status" value="1"/>
</dbReference>
<comment type="similarity">
    <text evidence="1">Belongs to the glycosyltransferase 2 family.</text>
</comment>
<dbReference type="InterPro" id="IPR029044">
    <property type="entry name" value="Nucleotide-diphossugar_trans"/>
</dbReference>
<dbReference type="GO" id="GO:0016757">
    <property type="term" value="F:glycosyltransferase activity"/>
    <property type="evidence" value="ECO:0007669"/>
    <property type="project" value="UniProtKB-KW"/>
</dbReference>
<dbReference type="AlphaFoldDB" id="A0A934SPM8"/>
<dbReference type="PANTHER" id="PTHR43179:SF12">
    <property type="entry name" value="GALACTOFURANOSYLTRANSFERASE GLFT2"/>
    <property type="match status" value="1"/>
</dbReference>